<feature type="signal peptide" evidence="1">
    <location>
        <begin position="1"/>
        <end position="17"/>
    </location>
</feature>
<feature type="non-terminal residue" evidence="2">
    <location>
        <position position="50"/>
    </location>
</feature>
<evidence type="ECO:0000256" key="1">
    <source>
        <dbReference type="SAM" id="SignalP"/>
    </source>
</evidence>
<sequence length="50" mass="5750">VLGLYVLLLCIFVKSRCRTQVFQYPRNFTNYLVESSLTKGACDCSLRSSR</sequence>
<keyword evidence="3" id="KW-1185">Reference proteome</keyword>
<organism evidence="2 3">
    <name type="scientific">Striga hermonthica</name>
    <name type="common">Purple witchweed</name>
    <name type="synonym">Buchnera hermonthica</name>
    <dbReference type="NCBI Taxonomy" id="68872"/>
    <lineage>
        <taxon>Eukaryota</taxon>
        <taxon>Viridiplantae</taxon>
        <taxon>Streptophyta</taxon>
        <taxon>Embryophyta</taxon>
        <taxon>Tracheophyta</taxon>
        <taxon>Spermatophyta</taxon>
        <taxon>Magnoliopsida</taxon>
        <taxon>eudicotyledons</taxon>
        <taxon>Gunneridae</taxon>
        <taxon>Pentapetalae</taxon>
        <taxon>asterids</taxon>
        <taxon>lamiids</taxon>
        <taxon>Lamiales</taxon>
        <taxon>Orobanchaceae</taxon>
        <taxon>Buchnereae</taxon>
        <taxon>Striga</taxon>
    </lineage>
</organism>
<name>A0A9N7MPE6_STRHE</name>
<reference evidence="2" key="1">
    <citation type="submission" date="2019-12" db="EMBL/GenBank/DDBJ databases">
        <authorList>
            <person name="Scholes J."/>
        </authorList>
    </citation>
    <scope>NUCLEOTIDE SEQUENCE</scope>
</reference>
<dbReference type="AlphaFoldDB" id="A0A9N7MPE6"/>
<feature type="chain" id="PRO_5040447647" evidence="1">
    <location>
        <begin position="18"/>
        <end position="50"/>
    </location>
</feature>
<keyword evidence="1" id="KW-0732">Signal</keyword>
<comment type="caution">
    <text evidence="2">The sequence shown here is derived from an EMBL/GenBank/DDBJ whole genome shotgun (WGS) entry which is preliminary data.</text>
</comment>
<evidence type="ECO:0000313" key="3">
    <source>
        <dbReference type="Proteomes" id="UP001153555"/>
    </source>
</evidence>
<gene>
    <name evidence="2" type="ORF">SHERM_12041</name>
</gene>
<proteinExistence type="predicted"/>
<accession>A0A9N7MPE6</accession>
<feature type="non-terminal residue" evidence="2">
    <location>
        <position position="1"/>
    </location>
</feature>
<dbReference type="EMBL" id="CACSLK010006106">
    <property type="protein sequence ID" value="CAA0810436.1"/>
    <property type="molecule type" value="Genomic_DNA"/>
</dbReference>
<evidence type="ECO:0000313" key="2">
    <source>
        <dbReference type="EMBL" id="CAA0810436.1"/>
    </source>
</evidence>
<dbReference type="Proteomes" id="UP001153555">
    <property type="component" value="Unassembled WGS sequence"/>
</dbReference>
<protein>
    <submittedName>
        <fullName evidence="2">Uncharacterized protein</fullName>
    </submittedName>
</protein>